<dbReference type="InterPro" id="IPR000595">
    <property type="entry name" value="cNMP-bd_dom"/>
</dbReference>
<feature type="compositionally biased region" description="Polar residues" evidence="1">
    <location>
        <begin position="669"/>
        <end position="679"/>
    </location>
</feature>
<keyword evidence="4" id="KW-1185">Reference proteome</keyword>
<feature type="compositionally biased region" description="Polar residues" evidence="1">
    <location>
        <begin position="403"/>
        <end position="421"/>
    </location>
</feature>
<feature type="region of interest" description="Disordered" evidence="1">
    <location>
        <begin position="739"/>
        <end position="779"/>
    </location>
</feature>
<evidence type="ECO:0000313" key="3">
    <source>
        <dbReference type="EMBL" id="KRX09808.1"/>
    </source>
</evidence>
<feature type="compositionally biased region" description="Basic and acidic residues" evidence="1">
    <location>
        <begin position="422"/>
        <end position="437"/>
    </location>
</feature>
<dbReference type="InParanoid" id="A0A0V0R621"/>
<feature type="compositionally biased region" description="Basic and acidic residues" evidence="1">
    <location>
        <begin position="363"/>
        <end position="387"/>
    </location>
</feature>
<feature type="domain" description="Cyclic nucleotide-binding" evidence="2">
    <location>
        <begin position="233"/>
        <end position="271"/>
    </location>
</feature>
<dbReference type="PROSITE" id="PS50042">
    <property type="entry name" value="CNMP_BINDING_3"/>
    <property type="match status" value="1"/>
</dbReference>
<protein>
    <submittedName>
        <fullName evidence="3">Cyclic nucleotide-binding protein</fullName>
    </submittedName>
</protein>
<name>A0A0V0R621_PSEPJ</name>
<dbReference type="AlphaFoldDB" id="A0A0V0R621"/>
<comment type="caution">
    <text evidence="3">The sequence shown here is derived from an EMBL/GenBank/DDBJ whole genome shotgun (WGS) entry which is preliminary data.</text>
</comment>
<sequence>MNKLKSLNVNNESSKTLSLGKNLLQIKMKNILQGIRNKNEQNLIKKILQYQNLPKEDQSRQKLTDASEKINIEVLQEGHIIQQQEEVDPKKLHYIISGSVAEVVKDISDDSIKKSNKRKKKSCLNYEMKDLVQNKEQMGTNLRKIIDRNGYYMHSLNPGQGFGIQSISTKKNPHNKSTLIVEKDNSIFLTLTNHDCEKVLEEFLNILKAKENFLKNSIPSIEQLSQQPIFQTICESFQVQEFKKGQFLTKQNHLGEFLYLVLEGEVKISKELELDHLVHQDKQKSSVQLSLVSQNQNSKSSIFIGDEIFFKKNFELIAKDLNKFTDKKDFLTPANSLLHDQIIQKFQKKNNIKTNHTQKNYIEFEIKPKIKQENKKNSQTSKDPKDQKTHKKQEKTQEKLDKNYQNQPTILNSNRSLTKNQENYKKNEIPNEKKVQINDDNNNIKQFNINNNNNNQYNNNQYDNNNNQYNNSTNNKNNQSDQEKGKKEEDSLKKLIESALLSQNLPGGFNFKSKGQSFYDYTAQALTDVKVYFIKKYNFFEIFRRDSEFLEKMMEKLYIIFKAKTQKRQEKIDYHIKLIQKPEQINLDRKIIGFDHGKGYEVLKGMNKHSKKNIERENLLKTLQTFDYEKIQEESNKNQNKYMVGQKLQKLLDFIEYVNKNQDIFQINLNPQDIKQGQNDEISEQSDEEEDDEDEDEELEESDSDEQNEEKKKFLKKNKKKIQNKGIIKKDDVQKQIQKQLRKKNKEEQKKIQIDNEEEEDENEDEAQNNNQDPKKLQKKKIKELEKQRFNDFKSFIIKVEKEKYLNSNNNISEDNGEDNWQPPKFCRKLNLEAVSNYDQSNFKLFNDLMNDLVSKEIAINKQQNQKVVDFSNKKVKNKYEVMNILHEFLTKKSKIGSNQGIGIIDFEDQQTKKDNYYKLIQRRMIEMPVLFQWKQDKTRLQKEKQIIEKFNKREIKKNKEYLAYHQQSIGSIDYKMLLQLSEFQDSTLEFASIDSHQINQIQSQNKQQFLDQTKQLSENQNNNTLLPEQFSQQDNIQEENEKKIETKLKIANSRYDQQTTQQLSNLSQKCNSFI</sequence>
<organism evidence="3 4">
    <name type="scientific">Pseudocohnilembus persalinus</name>
    <name type="common">Ciliate</name>
    <dbReference type="NCBI Taxonomy" id="266149"/>
    <lineage>
        <taxon>Eukaryota</taxon>
        <taxon>Sar</taxon>
        <taxon>Alveolata</taxon>
        <taxon>Ciliophora</taxon>
        <taxon>Intramacronucleata</taxon>
        <taxon>Oligohymenophorea</taxon>
        <taxon>Scuticociliatia</taxon>
        <taxon>Philasterida</taxon>
        <taxon>Pseudocohnilembidae</taxon>
        <taxon>Pseudocohnilembus</taxon>
    </lineage>
</organism>
<dbReference type="Proteomes" id="UP000054937">
    <property type="component" value="Unassembled WGS sequence"/>
</dbReference>
<feature type="region of interest" description="Disordered" evidence="1">
    <location>
        <begin position="669"/>
        <end position="717"/>
    </location>
</feature>
<feature type="compositionally biased region" description="Acidic residues" evidence="1">
    <location>
        <begin position="681"/>
        <end position="708"/>
    </location>
</feature>
<evidence type="ECO:0000259" key="2">
    <source>
        <dbReference type="PROSITE" id="PS50042"/>
    </source>
</evidence>
<dbReference type="SUPFAM" id="SSF51206">
    <property type="entry name" value="cAMP-binding domain-like"/>
    <property type="match status" value="2"/>
</dbReference>
<feature type="compositionally biased region" description="Low complexity" evidence="1">
    <location>
        <begin position="438"/>
        <end position="480"/>
    </location>
</feature>
<feature type="compositionally biased region" description="Basic and acidic residues" evidence="1">
    <location>
        <begin position="745"/>
        <end position="754"/>
    </location>
</feature>
<accession>A0A0V0R621</accession>
<feature type="compositionally biased region" description="Acidic residues" evidence="1">
    <location>
        <begin position="755"/>
        <end position="767"/>
    </location>
</feature>
<feature type="region of interest" description="Disordered" evidence="1">
    <location>
        <begin position="363"/>
        <end position="489"/>
    </location>
</feature>
<dbReference type="Gene3D" id="2.60.120.10">
    <property type="entry name" value="Jelly Rolls"/>
    <property type="match status" value="2"/>
</dbReference>
<proteinExistence type="predicted"/>
<evidence type="ECO:0000256" key="1">
    <source>
        <dbReference type="SAM" id="MobiDB-lite"/>
    </source>
</evidence>
<dbReference type="EMBL" id="LDAU01000044">
    <property type="protein sequence ID" value="KRX09808.1"/>
    <property type="molecule type" value="Genomic_DNA"/>
</dbReference>
<dbReference type="CDD" id="cd00038">
    <property type="entry name" value="CAP_ED"/>
    <property type="match status" value="1"/>
</dbReference>
<evidence type="ECO:0000313" key="4">
    <source>
        <dbReference type="Proteomes" id="UP000054937"/>
    </source>
</evidence>
<gene>
    <name evidence="3" type="ORF">PPERSA_02680</name>
</gene>
<dbReference type="InterPro" id="IPR014710">
    <property type="entry name" value="RmlC-like_jellyroll"/>
</dbReference>
<dbReference type="InterPro" id="IPR018490">
    <property type="entry name" value="cNMP-bd_dom_sf"/>
</dbReference>
<reference evidence="3 4" key="1">
    <citation type="journal article" date="2015" name="Sci. Rep.">
        <title>Genome of the facultative scuticociliatosis pathogen Pseudocohnilembus persalinus provides insight into its virulence through horizontal gene transfer.</title>
        <authorList>
            <person name="Xiong J."/>
            <person name="Wang G."/>
            <person name="Cheng J."/>
            <person name="Tian M."/>
            <person name="Pan X."/>
            <person name="Warren A."/>
            <person name="Jiang C."/>
            <person name="Yuan D."/>
            <person name="Miao W."/>
        </authorList>
    </citation>
    <scope>NUCLEOTIDE SEQUENCE [LARGE SCALE GENOMIC DNA]</scope>
    <source>
        <strain evidence="3">36N120E</strain>
    </source>
</reference>